<protein>
    <recommendedName>
        <fullName evidence="3">Velvet domain-containing protein</fullName>
    </recommendedName>
</protein>
<dbReference type="InterPro" id="IPR038491">
    <property type="entry name" value="Velvet_dom_sf"/>
</dbReference>
<comment type="caution">
    <text evidence="1">The sequence shown here is derived from an EMBL/GenBank/DDBJ whole genome shotgun (WGS) entry which is preliminary data.</text>
</comment>
<sequence length="155" mass="17179">MALTKISVQPPKRTQARTYLYPPVMAKQSIHDCEANVDYFATVVALDRHGNIMDGSLEGTKAASRFEIPASKSNSVTSIFSFTDLSISYPGSFVIRIDVYKFLPGDYAGATLVQQLHTKPVAVYDNPVPYEGPTHEERSFMRKAQDAGIVFPAFR</sequence>
<reference evidence="1 2" key="1">
    <citation type="submission" date="2017-06" db="EMBL/GenBank/DDBJ databases">
        <title>Ant-infecting Ophiocordyceps genomes reveal a high diversity of potential behavioral manipulation genes and a possible major role for enterotoxins.</title>
        <authorList>
            <person name="De Bekker C."/>
            <person name="Evans H.C."/>
            <person name="Brachmann A."/>
            <person name="Hughes D.P."/>
        </authorList>
    </citation>
    <scope>NUCLEOTIDE SEQUENCE [LARGE SCALE GENOMIC DNA]</scope>
    <source>
        <strain evidence="1 2">Map64</strain>
    </source>
</reference>
<evidence type="ECO:0008006" key="3">
    <source>
        <dbReference type="Google" id="ProtNLM"/>
    </source>
</evidence>
<organism evidence="1 2">
    <name type="scientific">Ophiocordyceps australis</name>
    <dbReference type="NCBI Taxonomy" id="1399860"/>
    <lineage>
        <taxon>Eukaryota</taxon>
        <taxon>Fungi</taxon>
        <taxon>Dikarya</taxon>
        <taxon>Ascomycota</taxon>
        <taxon>Pezizomycotina</taxon>
        <taxon>Sordariomycetes</taxon>
        <taxon>Hypocreomycetidae</taxon>
        <taxon>Hypocreales</taxon>
        <taxon>Ophiocordycipitaceae</taxon>
        <taxon>Ophiocordyceps</taxon>
    </lineage>
</organism>
<evidence type="ECO:0000313" key="2">
    <source>
        <dbReference type="Proteomes" id="UP000226192"/>
    </source>
</evidence>
<dbReference type="AlphaFoldDB" id="A0A2C5XL64"/>
<dbReference type="Gene3D" id="2.60.40.3960">
    <property type="entry name" value="Velvet domain"/>
    <property type="match status" value="1"/>
</dbReference>
<keyword evidence="2" id="KW-1185">Reference proteome</keyword>
<evidence type="ECO:0000313" key="1">
    <source>
        <dbReference type="EMBL" id="PHH66188.1"/>
    </source>
</evidence>
<name>A0A2C5XL64_9HYPO</name>
<accession>A0A2C5XL64</accession>
<gene>
    <name evidence="1" type="ORF">CDD81_251</name>
</gene>
<dbReference type="EMBL" id="NJET01000010">
    <property type="protein sequence ID" value="PHH66188.1"/>
    <property type="molecule type" value="Genomic_DNA"/>
</dbReference>
<proteinExistence type="predicted"/>
<dbReference type="Proteomes" id="UP000226192">
    <property type="component" value="Unassembled WGS sequence"/>
</dbReference>
<dbReference type="OrthoDB" id="5399926at2759"/>